<gene>
    <name evidence="3" type="ORF">DCAF_LOCUS410</name>
</gene>
<dbReference type="Proteomes" id="UP001314170">
    <property type="component" value="Unassembled WGS sequence"/>
</dbReference>
<evidence type="ECO:0000313" key="4">
    <source>
        <dbReference type="Proteomes" id="UP001314170"/>
    </source>
</evidence>
<dbReference type="GO" id="GO:0016628">
    <property type="term" value="F:oxidoreductase activity, acting on the CH-CH group of donors, NAD or NADP as acceptor"/>
    <property type="evidence" value="ECO:0007669"/>
    <property type="project" value="InterPro"/>
</dbReference>
<evidence type="ECO:0000256" key="1">
    <source>
        <dbReference type="ARBA" id="ARBA00023002"/>
    </source>
</evidence>
<organism evidence="3 4">
    <name type="scientific">Dovyalis caffra</name>
    <dbReference type="NCBI Taxonomy" id="77055"/>
    <lineage>
        <taxon>Eukaryota</taxon>
        <taxon>Viridiplantae</taxon>
        <taxon>Streptophyta</taxon>
        <taxon>Embryophyta</taxon>
        <taxon>Tracheophyta</taxon>
        <taxon>Spermatophyta</taxon>
        <taxon>Magnoliopsida</taxon>
        <taxon>eudicotyledons</taxon>
        <taxon>Gunneridae</taxon>
        <taxon>Pentapetalae</taxon>
        <taxon>rosids</taxon>
        <taxon>fabids</taxon>
        <taxon>Malpighiales</taxon>
        <taxon>Salicaceae</taxon>
        <taxon>Flacourtieae</taxon>
        <taxon>Dovyalis</taxon>
    </lineage>
</organism>
<name>A0AAV1QQ18_9ROSI</name>
<evidence type="ECO:0000313" key="3">
    <source>
        <dbReference type="EMBL" id="CAK7322799.1"/>
    </source>
</evidence>
<dbReference type="InterPro" id="IPR045010">
    <property type="entry name" value="MDR_fam"/>
</dbReference>
<feature type="domain" description="Oxidoreductase N-terminal" evidence="2">
    <location>
        <begin position="12"/>
        <end position="119"/>
    </location>
</feature>
<protein>
    <recommendedName>
        <fullName evidence="2">Oxidoreductase N-terminal domain-containing protein</fullName>
    </recommendedName>
</protein>
<dbReference type="AlphaFoldDB" id="A0AAV1QQ18"/>
<dbReference type="Gene3D" id="3.90.180.10">
    <property type="entry name" value="Medium-chain alcohol dehydrogenases, catalytic domain"/>
    <property type="match status" value="1"/>
</dbReference>
<comment type="caution">
    <text evidence="3">The sequence shown here is derived from an EMBL/GenBank/DDBJ whole genome shotgun (WGS) entry which is preliminary data.</text>
</comment>
<reference evidence="3 4" key="1">
    <citation type="submission" date="2024-01" db="EMBL/GenBank/DDBJ databases">
        <authorList>
            <person name="Waweru B."/>
        </authorList>
    </citation>
    <scope>NUCLEOTIDE SEQUENCE [LARGE SCALE GENOMIC DNA]</scope>
</reference>
<dbReference type="SUPFAM" id="SSF50129">
    <property type="entry name" value="GroES-like"/>
    <property type="match status" value="1"/>
</dbReference>
<keyword evidence="4" id="KW-1185">Reference proteome</keyword>
<dbReference type="InterPro" id="IPR011032">
    <property type="entry name" value="GroES-like_sf"/>
</dbReference>
<accession>A0AAV1QQ18</accession>
<proteinExistence type="predicted"/>
<dbReference type="PANTHER" id="PTHR43205">
    <property type="entry name" value="PROSTAGLANDIN REDUCTASE"/>
    <property type="match status" value="1"/>
</dbReference>
<sequence length="163" mass="18316">MEGGGGEVVSNKQVIFKDYVPGVLKESDVYITTSTIKLKVPEDCNNGVLVKNLYLSCDPYMRNRMRNFQGSYIAPFKPGSPISGRGVAKVLDSRHPDFKKGDLVWGMTGWEEYILITATDSLFKIQDKDVDLLKNKFGFDDAFNYREESDLDAALKRLAAKFS</sequence>
<dbReference type="Pfam" id="PF16884">
    <property type="entry name" value="ADH_N_2"/>
    <property type="match status" value="1"/>
</dbReference>
<keyword evidence="1" id="KW-0560">Oxidoreductase</keyword>
<evidence type="ECO:0000259" key="2">
    <source>
        <dbReference type="Pfam" id="PF16884"/>
    </source>
</evidence>
<dbReference type="EMBL" id="CAWUPB010000027">
    <property type="protein sequence ID" value="CAK7322799.1"/>
    <property type="molecule type" value="Genomic_DNA"/>
</dbReference>
<dbReference type="PANTHER" id="PTHR43205:SF74">
    <property type="entry name" value="ENOYL REDUCTASE (ER) DOMAIN-CONTAINING PROTEIN"/>
    <property type="match status" value="1"/>
</dbReference>
<dbReference type="InterPro" id="IPR041694">
    <property type="entry name" value="ADH_N_2"/>
</dbReference>